<dbReference type="EMBL" id="BNDS01000008">
    <property type="protein sequence ID" value="GHH98628.1"/>
    <property type="molecule type" value="Genomic_DNA"/>
</dbReference>
<dbReference type="Proteomes" id="UP000637074">
    <property type="component" value="Unassembled WGS sequence"/>
</dbReference>
<evidence type="ECO:0000256" key="1">
    <source>
        <dbReference type="ARBA" id="ARBA00004496"/>
    </source>
</evidence>
<evidence type="ECO:0000259" key="8">
    <source>
        <dbReference type="PROSITE" id="PS51101"/>
    </source>
</evidence>
<dbReference type="Gene3D" id="3.40.35.10">
    <property type="entry name" value="Phosphotransferase system, sorbose subfamily IIB component"/>
    <property type="match status" value="1"/>
</dbReference>
<feature type="domain" description="PTS EIIB type-4" evidence="8">
    <location>
        <begin position="1"/>
        <end position="163"/>
    </location>
</feature>
<name>A0ABQ3N555_9BACI</name>
<keyword evidence="4" id="KW-0762">Sugar transport</keyword>
<dbReference type="RefSeq" id="WP_191272666.1">
    <property type="nucleotide sequence ID" value="NZ_BNDS01000008.1"/>
</dbReference>
<proteinExistence type="predicted"/>
<evidence type="ECO:0000256" key="5">
    <source>
        <dbReference type="ARBA" id="ARBA00022679"/>
    </source>
</evidence>
<gene>
    <name evidence="9" type="primary">sorB</name>
    <name evidence="9" type="ORF">AM1BK_21710</name>
</gene>
<accession>A0ABQ3N555</accession>
<keyword evidence="10" id="KW-1185">Reference proteome</keyword>
<keyword evidence="7" id="KW-0418">Kinase</keyword>
<protein>
    <submittedName>
        <fullName evidence="9">PTS fructose transporter subunit IIB</fullName>
    </submittedName>
</protein>
<dbReference type="SUPFAM" id="SSF52728">
    <property type="entry name" value="PTS IIb component"/>
    <property type="match status" value="1"/>
</dbReference>
<keyword evidence="5" id="KW-0808">Transferase</keyword>
<reference evidence="9 10" key="1">
    <citation type="journal article" date="2022" name="Int. J. Syst. Evol. Microbiol.">
        <title>Neobacillus kokaensis sp. nov., isolated from soil.</title>
        <authorList>
            <person name="Yuki K."/>
            <person name="Matsubara H."/>
            <person name="Yamaguchi S."/>
        </authorList>
    </citation>
    <scope>NUCLEOTIDE SEQUENCE [LARGE SCALE GENOMIC DNA]</scope>
    <source>
        <strain evidence="9 10">LOB 377</strain>
    </source>
</reference>
<dbReference type="Pfam" id="PF03830">
    <property type="entry name" value="PTSIIB_sorb"/>
    <property type="match status" value="1"/>
</dbReference>
<keyword evidence="3" id="KW-0963">Cytoplasm</keyword>
<comment type="caution">
    <text evidence="9">The sequence shown here is derived from an EMBL/GenBank/DDBJ whole genome shotgun (WGS) entry which is preliminary data.</text>
</comment>
<evidence type="ECO:0000256" key="7">
    <source>
        <dbReference type="ARBA" id="ARBA00022777"/>
    </source>
</evidence>
<sequence>MSVTLMRIDDRLIHGQIVTAWLADSRAAAILVADDIAANDPTQKMLLQLTTPQHVKLYVETIDEASKLLNSNTITESIFLIVRNPKTANQLFETGFKMDVINVGNISNSKSVTGRKRLLPYLYLEKEDVENLKQIAEKGIKLDVRSVPSDRTIDGVELITKTY</sequence>
<evidence type="ECO:0000256" key="6">
    <source>
        <dbReference type="ARBA" id="ARBA00022683"/>
    </source>
</evidence>
<keyword evidence="2" id="KW-0813">Transport</keyword>
<comment type="subcellular location">
    <subcellularLocation>
        <location evidence="1">Cytoplasm</location>
    </subcellularLocation>
</comment>
<organism evidence="9 10">
    <name type="scientific">Neobacillus kokaensis</name>
    <dbReference type="NCBI Taxonomy" id="2759023"/>
    <lineage>
        <taxon>Bacteria</taxon>
        <taxon>Bacillati</taxon>
        <taxon>Bacillota</taxon>
        <taxon>Bacilli</taxon>
        <taxon>Bacillales</taxon>
        <taxon>Bacillaceae</taxon>
        <taxon>Neobacillus</taxon>
    </lineage>
</organism>
<keyword evidence="6" id="KW-0598">Phosphotransferase system</keyword>
<evidence type="ECO:0000256" key="4">
    <source>
        <dbReference type="ARBA" id="ARBA00022597"/>
    </source>
</evidence>
<dbReference type="InterPro" id="IPR036667">
    <property type="entry name" value="PTS_IIB_sorbose-sp_sf"/>
</dbReference>
<evidence type="ECO:0000256" key="2">
    <source>
        <dbReference type="ARBA" id="ARBA00022448"/>
    </source>
</evidence>
<evidence type="ECO:0000313" key="10">
    <source>
        <dbReference type="Proteomes" id="UP000637074"/>
    </source>
</evidence>
<dbReference type="PROSITE" id="PS51101">
    <property type="entry name" value="PTS_EIIB_TYPE_4"/>
    <property type="match status" value="1"/>
</dbReference>
<evidence type="ECO:0000256" key="3">
    <source>
        <dbReference type="ARBA" id="ARBA00022490"/>
    </source>
</evidence>
<evidence type="ECO:0000313" key="9">
    <source>
        <dbReference type="EMBL" id="GHH98628.1"/>
    </source>
</evidence>
<dbReference type="InterPro" id="IPR004720">
    <property type="entry name" value="PTS_IIB_sorbose-sp"/>
</dbReference>